<accession>A0A7Y1PX85</accession>
<keyword evidence="1" id="KW-1133">Transmembrane helix</keyword>
<evidence type="ECO:0000256" key="1">
    <source>
        <dbReference type="SAM" id="Phobius"/>
    </source>
</evidence>
<organism evidence="2 3">
    <name type="scientific">Pseudomonas lactis</name>
    <dbReference type="NCBI Taxonomy" id="1615674"/>
    <lineage>
        <taxon>Bacteria</taxon>
        <taxon>Pseudomonadati</taxon>
        <taxon>Pseudomonadota</taxon>
        <taxon>Gammaproteobacteria</taxon>
        <taxon>Pseudomonadales</taxon>
        <taxon>Pseudomonadaceae</taxon>
        <taxon>Pseudomonas</taxon>
    </lineage>
</organism>
<feature type="transmembrane region" description="Helical" evidence="1">
    <location>
        <begin position="102"/>
        <end position="120"/>
    </location>
</feature>
<keyword evidence="1" id="KW-0472">Membrane</keyword>
<feature type="transmembrane region" description="Helical" evidence="1">
    <location>
        <begin position="38"/>
        <end position="59"/>
    </location>
</feature>
<comment type="caution">
    <text evidence="2">The sequence shown here is derived from an EMBL/GenBank/DDBJ whole genome shotgun (WGS) entry which is preliminary data.</text>
</comment>
<dbReference type="Proteomes" id="UP000583279">
    <property type="component" value="Unassembled WGS sequence"/>
</dbReference>
<protein>
    <recommendedName>
        <fullName evidence="4">Transmembrane protein</fullName>
    </recommendedName>
</protein>
<evidence type="ECO:0008006" key="4">
    <source>
        <dbReference type="Google" id="ProtNLM"/>
    </source>
</evidence>
<reference evidence="2 3" key="1">
    <citation type="journal article" date="2020" name="Front. Microbiol.">
        <title>Genetic Organization of the aprX-lipA2 Operon Affects the Proteolytic Potential of Pseudomonas Species in Milk.</title>
        <authorList>
            <person name="Maier C."/>
            <person name="Huptas C."/>
            <person name="von Neubeck M."/>
            <person name="Scherer S."/>
            <person name="Wenning M."/>
            <person name="Lucking G."/>
        </authorList>
    </citation>
    <scope>NUCLEOTIDE SEQUENCE [LARGE SCALE GENOMIC DNA]</scope>
    <source>
        <strain evidence="2 3">WS 4997</strain>
    </source>
</reference>
<gene>
    <name evidence="2" type="ORF">HBO18_00225</name>
</gene>
<keyword evidence="1" id="KW-0812">Transmembrane</keyword>
<dbReference type="EMBL" id="JAAQYK010000001">
    <property type="protein sequence ID" value="NNA42550.1"/>
    <property type="molecule type" value="Genomic_DNA"/>
</dbReference>
<evidence type="ECO:0000313" key="3">
    <source>
        <dbReference type="Proteomes" id="UP000583279"/>
    </source>
</evidence>
<evidence type="ECO:0000313" key="2">
    <source>
        <dbReference type="EMBL" id="NNA42550.1"/>
    </source>
</evidence>
<feature type="transmembrane region" description="Helical" evidence="1">
    <location>
        <begin position="71"/>
        <end position="90"/>
    </location>
</feature>
<proteinExistence type="predicted"/>
<name>A0A7Y1PX85_9PSED</name>
<dbReference type="RefSeq" id="WP_169855136.1">
    <property type="nucleotide sequence ID" value="NZ_JAAQYK010000001.1"/>
</dbReference>
<dbReference type="AlphaFoldDB" id="A0A7Y1PX85"/>
<sequence length="124" mass="13662">MSPKRFPMEFAVILLVYILCVVVSSVYMSSMPDGVAKIALALLPVIPMIAMAVSIIRRLNAMDEMGRKIQLEALAVAFVCTALTTFSYGFLETAGFPRMSAFMVWPIMGGVWCVATIIGSRRYQ</sequence>